<dbReference type="AlphaFoldDB" id="A0A9W8WXG7"/>
<comment type="subcellular location">
    <subcellularLocation>
        <location evidence="1">Nucleus</location>
    </subcellularLocation>
</comment>
<sequence>MEPDKKLTKALEAASDALQHLSMSPDFSCLDCTHIDRLVGRVVDLPTEGNQRNSRRNLLVIRQWMVTEGPGVVLLEVLGQLYWRLGELNSKQFEKFKATLQQQQPYLSLIQDSAAVTLVLQRLQHIQRLKAEACQDFLCELSDLTGLKGSSQSFDIVSSQESGFTSLVKYVPSPSAWSSDIENLLIDFYINGICPGRTVATQSNGYVTLLKVADTCLSTRYALLSLSASYISEYVPSQKAFYQHAELYYSTQAFQALATQITNGEDYDGALATSMLLMHHGAVNDSPDASLCWSCHANVFDIIPDNMANLQSDPALFIRAQLALARTAQTSESLQCTNFHSLESKSWHEGTQPTDTQKICSILGLSPQLLFIISMTRYHPSVIDLSEKLCTLILSLPVKGALYTAIYPIWPLFVAAVTVNSDRRDQLYQRVVPIREGDKNTLPAVLKRVSGLRIWLAQQDPMCQRRDGWWDEMLSPSSSTSSLGRSLLCLG</sequence>
<proteinExistence type="predicted"/>
<dbReference type="Pfam" id="PF11951">
    <property type="entry name" value="Fungal_trans_2"/>
    <property type="match status" value="1"/>
</dbReference>
<gene>
    <name evidence="3" type="ORF">N0V87_006209</name>
</gene>
<organism evidence="3 4">
    <name type="scientific">Didymella glomerata</name>
    <dbReference type="NCBI Taxonomy" id="749621"/>
    <lineage>
        <taxon>Eukaryota</taxon>
        <taxon>Fungi</taxon>
        <taxon>Dikarya</taxon>
        <taxon>Ascomycota</taxon>
        <taxon>Pezizomycotina</taxon>
        <taxon>Dothideomycetes</taxon>
        <taxon>Pleosporomycetidae</taxon>
        <taxon>Pleosporales</taxon>
        <taxon>Pleosporineae</taxon>
        <taxon>Didymellaceae</taxon>
        <taxon>Didymella</taxon>
    </lineage>
</organism>
<comment type="caution">
    <text evidence="3">The sequence shown here is derived from an EMBL/GenBank/DDBJ whole genome shotgun (WGS) entry which is preliminary data.</text>
</comment>
<accession>A0A9W8WXG7</accession>
<dbReference type="PANTHER" id="PTHR37534:SF7">
    <property type="entry name" value="TRANSCRIPTIONAL ACTIVATOR PROTEIN UGA3"/>
    <property type="match status" value="1"/>
</dbReference>
<dbReference type="Proteomes" id="UP001140562">
    <property type="component" value="Unassembled WGS sequence"/>
</dbReference>
<evidence type="ECO:0000256" key="1">
    <source>
        <dbReference type="ARBA" id="ARBA00004123"/>
    </source>
</evidence>
<name>A0A9W8WXG7_9PLEO</name>
<dbReference type="InterPro" id="IPR021858">
    <property type="entry name" value="Fun_TF"/>
</dbReference>
<evidence type="ECO:0000256" key="2">
    <source>
        <dbReference type="ARBA" id="ARBA00023242"/>
    </source>
</evidence>
<dbReference type="GO" id="GO:0000976">
    <property type="term" value="F:transcription cis-regulatory region binding"/>
    <property type="evidence" value="ECO:0007669"/>
    <property type="project" value="TreeGrafter"/>
</dbReference>
<dbReference type="OrthoDB" id="3597252at2759"/>
<dbReference type="GO" id="GO:0045944">
    <property type="term" value="P:positive regulation of transcription by RNA polymerase II"/>
    <property type="evidence" value="ECO:0007669"/>
    <property type="project" value="TreeGrafter"/>
</dbReference>
<keyword evidence="4" id="KW-1185">Reference proteome</keyword>
<protein>
    <submittedName>
        <fullName evidence="3">Uncharacterized protein</fullName>
    </submittedName>
</protein>
<dbReference type="GO" id="GO:0005634">
    <property type="term" value="C:nucleus"/>
    <property type="evidence" value="ECO:0007669"/>
    <property type="project" value="UniProtKB-SubCell"/>
</dbReference>
<dbReference type="PANTHER" id="PTHR37534">
    <property type="entry name" value="TRANSCRIPTIONAL ACTIVATOR PROTEIN UGA3"/>
    <property type="match status" value="1"/>
</dbReference>
<reference evidence="3" key="1">
    <citation type="submission" date="2022-10" db="EMBL/GenBank/DDBJ databases">
        <title>Tapping the CABI collections for fungal endophytes: first genome assemblies for Collariella, Neodidymelliopsis, Ascochyta clinopodiicola, Didymella pomorum, Didymosphaeria variabile, Neocosmospora piperis and Neocucurbitaria cava.</title>
        <authorList>
            <person name="Hill R."/>
        </authorList>
    </citation>
    <scope>NUCLEOTIDE SEQUENCE</scope>
    <source>
        <strain evidence="3">IMI 360193</strain>
    </source>
</reference>
<evidence type="ECO:0000313" key="3">
    <source>
        <dbReference type="EMBL" id="KAJ4335286.1"/>
    </source>
</evidence>
<dbReference type="GO" id="GO:0003700">
    <property type="term" value="F:DNA-binding transcription factor activity"/>
    <property type="evidence" value="ECO:0007669"/>
    <property type="project" value="TreeGrafter"/>
</dbReference>
<evidence type="ECO:0000313" key="4">
    <source>
        <dbReference type="Proteomes" id="UP001140562"/>
    </source>
</evidence>
<keyword evidence="2" id="KW-0539">Nucleus</keyword>
<dbReference type="EMBL" id="JAPEUV010000063">
    <property type="protein sequence ID" value="KAJ4335286.1"/>
    <property type="molecule type" value="Genomic_DNA"/>
</dbReference>